<dbReference type="InterPro" id="IPR004881">
    <property type="entry name" value="Ribosome_biogen_GTPase_RsgA"/>
</dbReference>
<dbReference type="SUPFAM" id="SSF52540">
    <property type="entry name" value="P-loop containing nucleoside triphosphate hydrolases"/>
    <property type="match status" value="1"/>
</dbReference>
<keyword evidence="5 10" id="KW-0547">Nucleotide-binding</keyword>
<keyword evidence="2 10" id="KW-0690">Ribosome biogenesis</keyword>
<dbReference type="GO" id="GO:0005525">
    <property type="term" value="F:GTP binding"/>
    <property type="evidence" value="ECO:0007669"/>
    <property type="project" value="UniProtKB-UniRule"/>
</dbReference>
<evidence type="ECO:0000256" key="4">
    <source>
        <dbReference type="ARBA" id="ARBA00022730"/>
    </source>
</evidence>
<organism evidence="13 14">
    <name type="scientific">Polyangium spumosum</name>
    <dbReference type="NCBI Taxonomy" id="889282"/>
    <lineage>
        <taxon>Bacteria</taxon>
        <taxon>Pseudomonadati</taxon>
        <taxon>Myxococcota</taxon>
        <taxon>Polyangia</taxon>
        <taxon>Polyangiales</taxon>
        <taxon>Polyangiaceae</taxon>
        <taxon>Polyangium</taxon>
    </lineage>
</organism>
<comment type="caution">
    <text evidence="13">The sequence shown here is derived from an EMBL/GenBank/DDBJ whole genome shotgun (WGS) entry which is preliminary data.</text>
</comment>
<comment type="subunit">
    <text evidence="10">Monomer. Associates with 30S ribosomal subunit, binds 16S rRNA.</text>
</comment>
<dbReference type="PROSITE" id="PS50936">
    <property type="entry name" value="ENGC_GTPASE"/>
    <property type="match status" value="1"/>
</dbReference>
<evidence type="ECO:0000256" key="5">
    <source>
        <dbReference type="ARBA" id="ARBA00022741"/>
    </source>
</evidence>
<dbReference type="Gene3D" id="3.40.50.300">
    <property type="entry name" value="P-loop containing nucleotide triphosphate hydrolases"/>
    <property type="match status" value="1"/>
</dbReference>
<dbReference type="Proteomes" id="UP000440224">
    <property type="component" value="Unassembled WGS sequence"/>
</dbReference>
<evidence type="ECO:0000256" key="6">
    <source>
        <dbReference type="ARBA" id="ARBA00022801"/>
    </source>
</evidence>
<feature type="domain" description="EngC GTPase" evidence="11">
    <location>
        <begin position="117"/>
        <end position="263"/>
    </location>
</feature>
<dbReference type="NCBIfam" id="TIGR00157">
    <property type="entry name" value="ribosome small subunit-dependent GTPase A"/>
    <property type="match status" value="1"/>
</dbReference>
<dbReference type="HAMAP" id="MF_01820">
    <property type="entry name" value="GTPase_RsgA"/>
    <property type="match status" value="1"/>
</dbReference>
<evidence type="ECO:0000256" key="10">
    <source>
        <dbReference type="HAMAP-Rule" id="MF_01820"/>
    </source>
</evidence>
<keyword evidence="4 10" id="KW-0699">rRNA-binding</keyword>
<evidence type="ECO:0000256" key="7">
    <source>
        <dbReference type="ARBA" id="ARBA00022833"/>
    </source>
</evidence>
<keyword evidence="9 10" id="KW-0342">GTP-binding</keyword>
<dbReference type="PANTHER" id="PTHR32120:SF10">
    <property type="entry name" value="SMALL RIBOSOMAL SUBUNIT BIOGENESIS GTPASE RSGA"/>
    <property type="match status" value="1"/>
</dbReference>
<evidence type="ECO:0000259" key="12">
    <source>
        <dbReference type="PROSITE" id="PS51721"/>
    </source>
</evidence>
<feature type="binding site" evidence="10">
    <location>
        <begin position="156"/>
        <end position="159"/>
    </location>
    <ligand>
        <name>GTP</name>
        <dbReference type="ChEBI" id="CHEBI:37565"/>
    </ligand>
</feature>
<accession>A0A6N7Q1V9</accession>
<feature type="domain" description="CP-type G" evidence="12">
    <location>
        <begin position="106"/>
        <end position="265"/>
    </location>
</feature>
<evidence type="ECO:0000256" key="1">
    <source>
        <dbReference type="ARBA" id="ARBA00022490"/>
    </source>
</evidence>
<name>A0A6N7Q1V9_9BACT</name>
<protein>
    <recommendedName>
        <fullName evidence="10">Small ribosomal subunit biogenesis GTPase RsgA</fullName>
        <ecNumber evidence="10">3.6.1.-</ecNumber>
    </recommendedName>
</protein>
<feature type="binding site" evidence="10">
    <location>
        <position position="301"/>
    </location>
    <ligand>
        <name>Zn(2+)</name>
        <dbReference type="ChEBI" id="CHEBI:29105"/>
    </ligand>
</feature>
<evidence type="ECO:0000259" key="11">
    <source>
        <dbReference type="PROSITE" id="PS50936"/>
    </source>
</evidence>
<dbReference type="RefSeq" id="WP_153821730.1">
    <property type="nucleotide sequence ID" value="NZ_WJIE01000006.1"/>
</dbReference>
<evidence type="ECO:0000256" key="8">
    <source>
        <dbReference type="ARBA" id="ARBA00022884"/>
    </source>
</evidence>
<evidence type="ECO:0000313" key="13">
    <source>
        <dbReference type="EMBL" id="MRG94941.1"/>
    </source>
</evidence>
<comment type="subcellular location">
    <subcellularLocation>
        <location evidence="10">Cytoplasm</location>
    </subcellularLocation>
</comment>
<dbReference type="OrthoDB" id="9809485at2"/>
<comment type="cofactor">
    <cofactor evidence="10">
        <name>Zn(2+)</name>
        <dbReference type="ChEBI" id="CHEBI:29105"/>
    </cofactor>
    <text evidence="10">Binds 1 zinc ion per subunit.</text>
</comment>
<evidence type="ECO:0000256" key="9">
    <source>
        <dbReference type="ARBA" id="ARBA00023134"/>
    </source>
</evidence>
<gene>
    <name evidence="10 13" type="primary">rsgA</name>
    <name evidence="13" type="ORF">GF068_23900</name>
</gene>
<dbReference type="InterPro" id="IPR027417">
    <property type="entry name" value="P-loop_NTPase"/>
</dbReference>
<keyword evidence="14" id="KW-1185">Reference proteome</keyword>
<comment type="function">
    <text evidence="10">One of several proteins that assist in the late maturation steps of the functional core of the 30S ribosomal subunit. Helps release RbfA from mature subunits. May play a role in the assembly of ribosomal proteins into the subunit. Circularly permuted GTPase that catalyzes slow GTP hydrolysis, GTPase activity is stimulated by the 30S ribosomal subunit.</text>
</comment>
<dbReference type="InterPro" id="IPR010914">
    <property type="entry name" value="RsgA_GTPase_dom"/>
</dbReference>
<keyword evidence="8 10" id="KW-0694">RNA-binding</keyword>
<dbReference type="Gene3D" id="1.10.40.50">
    <property type="entry name" value="Probable gtpase engc, domain 3"/>
    <property type="match status" value="1"/>
</dbReference>
<keyword evidence="1 10" id="KW-0963">Cytoplasm</keyword>
<dbReference type="Pfam" id="PF03193">
    <property type="entry name" value="RsgA_GTPase"/>
    <property type="match status" value="1"/>
</dbReference>
<sequence>MNPDLVRLGFTPSFAGHFAALALTEGAPSRLPARVITEHRGAYRVHDGTIERWAVITGRLRHEAKSPLDMPAVGDWVVLDEMPDAEGRAVIQAILPRRTAFVRRAAGVDKKPQVVAANVDRVFLVASLNRDFSPRRLERYLALARESGADPVILLSKADLVDPGPAIEEASAVARGVPIHASSSMTGEGVELVRDYLKDNATGVLLGSSGVGKSTLINRLLGEDRLATSPVRDEDDKGRHTTVRRELVVLPSGGVVIDTPGMREIGLWDTGAGLDEAFDDVAALAATCRFSDCRHEKEPGCAVQKAVAEGALPAERVTSYKALQKEGERLEALSDNRSRAEIMRKNRVIARAVRAHAQMHKKRS</sequence>
<dbReference type="EMBL" id="WJIE01000006">
    <property type="protein sequence ID" value="MRG94941.1"/>
    <property type="molecule type" value="Genomic_DNA"/>
</dbReference>
<dbReference type="GO" id="GO:0005737">
    <property type="term" value="C:cytoplasm"/>
    <property type="evidence" value="ECO:0007669"/>
    <property type="project" value="UniProtKB-SubCell"/>
</dbReference>
<dbReference type="PANTHER" id="PTHR32120">
    <property type="entry name" value="SMALL RIBOSOMAL SUBUNIT BIOGENESIS GTPASE RSGA"/>
    <property type="match status" value="1"/>
</dbReference>
<feature type="binding site" evidence="10">
    <location>
        <position position="293"/>
    </location>
    <ligand>
        <name>Zn(2+)</name>
        <dbReference type="ChEBI" id="CHEBI:29105"/>
    </ligand>
</feature>
<feature type="binding site" evidence="10">
    <location>
        <position position="295"/>
    </location>
    <ligand>
        <name>Zn(2+)</name>
        <dbReference type="ChEBI" id="CHEBI:29105"/>
    </ligand>
</feature>
<keyword evidence="3 10" id="KW-0479">Metal-binding</keyword>
<feature type="binding site" evidence="10">
    <location>
        <position position="288"/>
    </location>
    <ligand>
        <name>Zn(2+)</name>
        <dbReference type="ChEBI" id="CHEBI:29105"/>
    </ligand>
</feature>
<dbReference type="GO" id="GO:0046872">
    <property type="term" value="F:metal ion binding"/>
    <property type="evidence" value="ECO:0007669"/>
    <property type="project" value="UniProtKB-KW"/>
</dbReference>
<dbReference type="AlphaFoldDB" id="A0A6N7Q1V9"/>
<dbReference type="GO" id="GO:0042274">
    <property type="term" value="P:ribosomal small subunit biogenesis"/>
    <property type="evidence" value="ECO:0007669"/>
    <property type="project" value="UniProtKB-UniRule"/>
</dbReference>
<keyword evidence="7 10" id="KW-0862">Zinc</keyword>
<evidence type="ECO:0000256" key="2">
    <source>
        <dbReference type="ARBA" id="ARBA00022517"/>
    </source>
</evidence>
<dbReference type="CDD" id="cd01854">
    <property type="entry name" value="YjeQ_EngC"/>
    <property type="match status" value="1"/>
</dbReference>
<comment type="similarity">
    <text evidence="10">Belongs to the TRAFAC class YlqF/YawG GTPase family. RsgA subfamily.</text>
</comment>
<dbReference type="InterPro" id="IPR030378">
    <property type="entry name" value="G_CP_dom"/>
</dbReference>
<feature type="binding site" evidence="10">
    <location>
        <begin position="207"/>
        <end position="215"/>
    </location>
    <ligand>
        <name>GTP</name>
        <dbReference type="ChEBI" id="CHEBI:37565"/>
    </ligand>
</feature>
<proteinExistence type="inferred from homology"/>
<keyword evidence="6 10" id="KW-0378">Hydrolase</keyword>
<dbReference type="PROSITE" id="PS51721">
    <property type="entry name" value="G_CP"/>
    <property type="match status" value="1"/>
</dbReference>
<reference evidence="13 14" key="1">
    <citation type="submission" date="2019-10" db="EMBL/GenBank/DDBJ databases">
        <title>A soil myxobacterium in the family Polyangiaceae.</title>
        <authorList>
            <person name="Li Y."/>
            <person name="Wang J."/>
        </authorList>
    </citation>
    <scope>NUCLEOTIDE SEQUENCE [LARGE SCALE GENOMIC DNA]</scope>
    <source>
        <strain evidence="13 14">DSM 14734</strain>
    </source>
</reference>
<evidence type="ECO:0000256" key="3">
    <source>
        <dbReference type="ARBA" id="ARBA00022723"/>
    </source>
</evidence>
<evidence type="ECO:0000313" key="14">
    <source>
        <dbReference type="Proteomes" id="UP000440224"/>
    </source>
</evidence>
<dbReference type="GO" id="GO:0003924">
    <property type="term" value="F:GTPase activity"/>
    <property type="evidence" value="ECO:0007669"/>
    <property type="project" value="UniProtKB-UniRule"/>
</dbReference>
<dbReference type="GO" id="GO:0019843">
    <property type="term" value="F:rRNA binding"/>
    <property type="evidence" value="ECO:0007669"/>
    <property type="project" value="UniProtKB-KW"/>
</dbReference>
<dbReference type="EC" id="3.6.1.-" evidence="10"/>